<dbReference type="Proteomes" id="UP001057134">
    <property type="component" value="Chromosome"/>
</dbReference>
<keyword evidence="6" id="KW-1185">Reference proteome</keyword>
<sequence>MIRYCVKMLRSCYNGTKLFGLARRAITMLGEMNRMTAEPFSFDYKRTSESAFKEVFHAHLEMEFTYIHEGVGNLIVEGRTYPIGPGTLMVFHPFQLHRVQIHVTAERPFIRSVIMFDPALLTPYWETFPLLKSFFASLRQHAKAARPIRMLDEADPALLWMKSFHEARRTIPPAEKQEEWMFFLLGLMRQLRRAELAKREEPDEQTTLSARHPHRAEQIMQWIERHYAEPFRLEQMARELHLSRYHIAHLFKEATGTTILAYVTATRIRHACLLLTTTSLTVPEIGLRAGLPNPSYFCRVFKETMGTTPHQYRLNIQKSRA</sequence>
<gene>
    <name evidence="5" type="primary">araC_9</name>
    <name evidence="5" type="ORF">SK3146_02750</name>
</gene>
<protein>
    <submittedName>
        <fullName evidence="5">Arabinose operon regulatory protein</fullName>
    </submittedName>
</protein>
<dbReference type="EMBL" id="CP027059">
    <property type="protein sequence ID" value="UQZ83563.1"/>
    <property type="molecule type" value="Genomic_DNA"/>
</dbReference>
<dbReference type="Gene3D" id="1.10.10.60">
    <property type="entry name" value="Homeodomain-like"/>
    <property type="match status" value="2"/>
</dbReference>
<dbReference type="Pfam" id="PF12833">
    <property type="entry name" value="HTH_18"/>
    <property type="match status" value="1"/>
</dbReference>
<dbReference type="PANTHER" id="PTHR43280">
    <property type="entry name" value="ARAC-FAMILY TRANSCRIPTIONAL REGULATOR"/>
    <property type="match status" value="1"/>
</dbReference>
<feature type="domain" description="HTH araC/xylS-type" evidence="4">
    <location>
        <begin position="217"/>
        <end position="315"/>
    </location>
</feature>
<name>A0ABY4RPR9_9BACL</name>
<dbReference type="PROSITE" id="PS01124">
    <property type="entry name" value="HTH_ARAC_FAMILY_2"/>
    <property type="match status" value="1"/>
</dbReference>
<dbReference type="InterPro" id="IPR037923">
    <property type="entry name" value="HTH-like"/>
</dbReference>
<dbReference type="InterPro" id="IPR014710">
    <property type="entry name" value="RmlC-like_jellyroll"/>
</dbReference>
<organism evidence="5 6">
    <name type="scientific">Paenibacillus konkukensis</name>
    <dbReference type="NCBI Taxonomy" id="2020716"/>
    <lineage>
        <taxon>Bacteria</taxon>
        <taxon>Bacillati</taxon>
        <taxon>Bacillota</taxon>
        <taxon>Bacilli</taxon>
        <taxon>Bacillales</taxon>
        <taxon>Paenibacillaceae</taxon>
        <taxon>Paenibacillus</taxon>
    </lineage>
</organism>
<keyword evidence="1" id="KW-0805">Transcription regulation</keyword>
<dbReference type="SUPFAM" id="SSF46689">
    <property type="entry name" value="Homeodomain-like"/>
    <property type="match status" value="2"/>
</dbReference>
<dbReference type="SUPFAM" id="SSF51215">
    <property type="entry name" value="Regulatory protein AraC"/>
    <property type="match status" value="1"/>
</dbReference>
<evidence type="ECO:0000256" key="3">
    <source>
        <dbReference type="ARBA" id="ARBA00023163"/>
    </source>
</evidence>
<dbReference type="PANTHER" id="PTHR43280:SF28">
    <property type="entry name" value="HTH-TYPE TRANSCRIPTIONAL ACTIVATOR RHAS"/>
    <property type="match status" value="1"/>
</dbReference>
<dbReference type="Pfam" id="PF02311">
    <property type="entry name" value="AraC_binding"/>
    <property type="match status" value="1"/>
</dbReference>
<dbReference type="SMART" id="SM00342">
    <property type="entry name" value="HTH_ARAC"/>
    <property type="match status" value="1"/>
</dbReference>
<evidence type="ECO:0000259" key="4">
    <source>
        <dbReference type="PROSITE" id="PS01124"/>
    </source>
</evidence>
<accession>A0ABY4RPR9</accession>
<evidence type="ECO:0000256" key="1">
    <source>
        <dbReference type="ARBA" id="ARBA00023015"/>
    </source>
</evidence>
<dbReference type="InterPro" id="IPR018062">
    <property type="entry name" value="HTH_AraC-typ_CS"/>
</dbReference>
<dbReference type="InterPro" id="IPR020449">
    <property type="entry name" value="Tscrpt_reg_AraC-type_HTH"/>
</dbReference>
<keyword evidence="2" id="KW-0238">DNA-binding</keyword>
<evidence type="ECO:0000313" key="6">
    <source>
        <dbReference type="Proteomes" id="UP001057134"/>
    </source>
</evidence>
<proteinExistence type="predicted"/>
<dbReference type="PROSITE" id="PS00041">
    <property type="entry name" value="HTH_ARAC_FAMILY_1"/>
    <property type="match status" value="1"/>
</dbReference>
<reference evidence="5" key="2">
    <citation type="journal article" date="2021" name="J Anim Sci Technol">
        <title>Complete genome sequence of Paenibacillus konkukensis sp. nov. SK3146 as a potential probiotic strain.</title>
        <authorList>
            <person name="Jung H.I."/>
            <person name="Park S."/>
            <person name="Niu K.M."/>
            <person name="Lee S.W."/>
            <person name="Kothari D."/>
            <person name="Yi K.J."/>
            <person name="Kim S.K."/>
        </authorList>
    </citation>
    <scope>NUCLEOTIDE SEQUENCE</scope>
    <source>
        <strain evidence="5">SK3146</strain>
    </source>
</reference>
<dbReference type="Gene3D" id="2.60.120.10">
    <property type="entry name" value="Jelly Rolls"/>
    <property type="match status" value="1"/>
</dbReference>
<dbReference type="PRINTS" id="PR00032">
    <property type="entry name" value="HTHARAC"/>
</dbReference>
<reference evidence="5" key="1">
    <citation type="submission" date="2018-02" db="EMBL/GenBank/DDBJ databases">
        <authorList>
            <person name="Kim S.-K."/>
            <person name="Jung H.-I."/>
            <person name="Lee S.-W."/>
        </authorList>
    </citation>
    <scope>NUCLEOTIDE SEQUENCE</scope>
    <source>
        <strain evidence="5">SK3146</strain>
    </source>
</reference>
<dbReference type="InterPro" id="IPR009057">
    <property type="entry name" value="Homeodomain-like_sf"/>
</dbReference>
<dbReference type="InterPro" id="IPR018060">
    <property type="entry name" value="HTH_AraC"/>
</dbReference>
<dbReference type="InterPro" id="IPR003313">
    <property type="entry name" value="AraC-bd"/>
</dbReference>
<keyword evidence="3" id="KW-0804">Transcription</keyword>
<evidence type="ECO:0000313" key="5">
    <source>
        <dbReference type="EMBL" id="UQZ83563.1"/>
    </source>
</evidence>
<evidence type="ECO:0000256" key="2">
    <source>
        <dbReference type="ARBA" id="ARBA00023125"/>
    </source>
</evidence>